<reference evidence="2" key="1">
    <citation type="journal article" date="2017" name="BMC Genomics">
        <title>Gapless genome assembly of Colletotrichum higginsianum reveals chromosome structure and association of transposable elements with secondary metabolite gene clusters.</title>
        <authorList>
            <person name="Dallery J.-F."/>
            <person name="Lapalu N."/>
            <person name="Zampounis A."/>
            <person name="Pigne S."/>
            <person name="Luyten I."/>
            <person name="Amselem J."/>
            <person name="Wittenberg A.H.J."/>
            <person name="Zhou S."/>
            <person name="de Queiroz M.V."/>
            <person name="Robin G.P."/>
            <person name="Auger A."/>
            <person name="Hainaut M."/>
            <person name="Henrissat B."/>
            <person name="Kim K.-T."/>
            <person name="Lee Y.-H."/>
            <person name="Lespinet O."/>
            <person name="Schwartz D.C."/>
            <person name="Thon M.R."/>
            <person name="O'Connell R.J."/>
        </authorList>
    </citation>
    <scope>NUCLEOTIDE SEQUENCE [LARGE SCALE GENOMIC DNA]</scope>
    <source>
        <strain evidence="2">IMI 349063</strain>
    </source>
</reference>
<dbReference type="Proteomes" id="UP000092177">
    <property type="component" value="Unassembled WGS sequence"/>
</dbReference>
<organism evidence="1 2">
    <name type="scientific">Colletotrichum higginsianum (strain IMI 349063)</name>
    <name type="common">Crucifer anthracnose fungus</name>
    <dbReference type="NCBI Taxonomy" id="759273"/>
    <lineage>
        <taxon>Eukaryota</taxon>
        <taxon>Fungi</taxon>
        <taxon>Dikarya</taxon>
        <taxon>Ascomycota</taxon>
        <taxon>Pezizomycotina</taxon>
        <taxon>Sordariomycetes</taxon>
        <taxon>Hypocreomycetidae</taxon>
        <taxon>Glomerellales</taxon>
        <taxon>Glomerellaceae</taxon>
        <taxon>Colletotrichum</taxon>
        <taxon>Colletotrichum destructivum species complex</taxon>
    </lineage>
</organism>
<protein>
    <submittedName>
        <fullName evidence="1">Uncharacterized protein</fullName>
    </submittedName>
</protein>
<dbReference type="AlphaFoldDB" id="A0A1B7Y2K4"/>
<dbReference type="EMBL" id="LTAN01000007">
    <property type="protein sequence ID" value="OBR06226.1"/>
    <property type="molecule type" value="Genomic_DNA"/>
</dbReference>
<sequence length="181" mass="19691">MLATTSKVACEVTNGAGTSIPFTVTFQANLFSHATIPSILGYIVRHHKLRGYQLFLKYGTLAIPAACPAPGCCLAEKHGWHNVYKPAATAAVQDDTITFRRLFHGLHTIRISEPADVTRLEANAPVCQLIRSMSQILDTAGHHIRVTGADHAGMYQEVFLYRPLVTWPAVMGPVATAAPRD</sequence>
<dbReference type="RefSeq" id="XP_018154744.1">
    <property type="nucleotide sequence ID" value="XM_018305320.1"/>
</dbReference>
<proteinExistence type="predicted"/>
<accession>A0A1B7Y2K4</accession>
<name>A0A1B7Y2K4_COLHI</name>
<dbReference type="KEGG" id="chig:CH63R_10346"/>
<dbReference type="OrthoDB" id="2149705at2759"/>
<comment type="caution">
    <text evidence="1">The sequence shown here is derived from an EMBL/GenBank/DDBJ whole genome shotgun (WGS) entry which is preliminary data.</text>
</comment>
<keyword evidence="2" id="KW-1185">Reference proteome</keyword>
<gene>
    <name evidence="1" type="ORF">CH63R_10346</name>
</gene>
<evidence type="ECO:0000313" key="2">
    <source>
        <dbReference type="Proteomes" id="UP000092177"/>
    </source>
</evidence>
<evidence type="ECO:0000313" key="1">
    <source>
        <dbReference type="EMBL" id="OBR06226.1"/>
    </source>
</evidence>
<dbReference type="GeneID" id="28869427"/>
<dbReference type="VEuPathDB" id="FungiDB:CH63R_10346"/>